<sequence length="124" mass="13951">MTTRRGAGDLRHRYAFDKRVNVNDGYGNTKGGWEQQFNVRAGVIHLRGGEDVMAGRLSGRHTQVVFVRASSLTKQVSTDWRVRDVRSGEFVDGIWRGPTFNIRDITLTNDVAWLDFLVQSGGPD</sequence>
<comment type="caution">
    <text evidence="1">The sequence shown here is derived from an EMBL/GenBank/DDBJ whole genome shotgun (WGS) entry which is preliminary data.</text>
</comment>
<dbReference type="Pfam" id="PF05521">
    <property type="entry name" value="Phage_HCP"/>
    <property type="match status" value="1"/>
</dbReference>
<dbReference type="AlphaFoldDB" id="A0AB36EJR4"/>
<gene>
    <name evidence="1" type="ORF">A6U91_06155</name>
</gene>
<dbReference type="EMBL" id="LXKT01000013">
    <property type="protein sequence ID" value="OCJ37785.1"/>
    <property type="molecule type" value="Genomic_DNA"/>
</dbReference>
<reference evidence="1 2" key="1">
    <citation type="journal article" date="2016" name="PeerJ">
        <title>Gall-ID: tools for genotyping gall-causing phytopathogenic bacteria.</title>
        <authorList>
            <person name="Davis E.W.II."/>
            <person name="Weisberg A.J."/>
            <person name="Tabima J.F."/>
            <person name="Grunwald N.J."/>
            <person name="Chang J.H."/>
        </authorList>
    </citation>
    <scope>NUCLEOTIDE SEQUENCE [LARGE SCALE GENOMIC DNA]</scope>
    <source>
        <strain evidence="1 2">N2/73</strain>
    </source>
</reference>
<dbReference type="Gene3D" id="2.40.10.270">
    <property type="entry name" value="Bacteriophage SPP1 head-tail adaptor protein"/>
    <property type="match status" value="1"/>
</dbReference>
<proteinExistence type="predicted"/>
<evidence type="ECO:0008006" key="3">
    <source>
        <dbReference type="Google" id="ProtNLM"/>
    </source>
</evidence>
<accession>A0AB36EJR4</accession>
<dbReference type="Proteomes" id="UP000093451">
    <property type="component" value="Unassembled WGS sequence"/>
</dbReference>
<evidence type="ECO:0000313" key="2">
    <source>
        <dbReference type="Proteomes" id="UP000093451"/>
    </source>
</evidence>
<dbReference type="InterPro" id="IPR038666">
    <property type="entry name" value="SSP1_head-tail_sf"/>
</dbReference>
<name>A0AB36EJR4_AGRTU</name>
<evidence type="ECO:0000313" key="1">
    <source>
        <dbReference type="EMBL" id="OCJ37785.1"/>
    </source>
</evidence>
<protein>
    <recommendedName>
        <fullName evidence="3">Head-tail adaptor protein</fullName>
    </recommendedName>
</protein>
<dbReference type="RefSeq" id="WP_065687861.1">
    <property type="nucleotide sequence ID" value="NZ_LXKT01000013.1"/>
</dbReference>
<organism evidence="1 2">
    <name type="scientific">Agrobacterium tumefaciens</name>
    <dbReference type="NCBI Taxonomy" id="358"/>
    <lineage>
        <taxon>Bacteria</taxon>
        <taxon>Pseudomonadati</taxon>
        <taxon>Pseudomonadota</taxon>
        <taxon>Alphaproteobacteria</taxon>
        <taxon>Hyphomicrobiales</taxon>
        <taxon>Rhizobiaceae</taxon>
        <taxon>Rhizobium/Agrobacterium group</taxon>
        <taxon>Agrobacterium</taxon>
        <taxon>Agrobacterium tumefaciens complex</taxon>
    </lineage>
</organism>
<dbReference type="InterPro" id="IPR008767">
    <property type="entry name" value="Phage_SPP1_head-tail_adaptor"/>
</dbReference>